<proteinExistence type="predicted"/>
<evidence type="ECO:0000256" key="2">
    <source>
        <dbReference type="PROSITE-ProRule" id="PRU00094"/>
    </source>
</evidence>
<dbReference type="CDD" id="cd00202">
    <property type="entry name" value="ZnF_GATA"/>
    <property type="match status" value="1"/>
</dbReference>
<dbReference type="InterPro" id="IPR013088">
    <property type="entry name" value="Znf_NHR/GATA"/>
</dbReference>
<dbReference type="Proteomes" id="UP000808372">
    <property type="component" value="Chromosome 39"/>
</dbReference>
<dbReference type="GO" id="GO:0008270">
    <property type="term" value="F:zinc ion binding"/>
    <property type="evidence" value="ECO:0007669"/>
    <property type="project" value="UniProtKB-KW"/>
</dbReference>
<feature type="compositionally biased region" description="Polar residues" evidence="3">
    <location>
        <begin position="1"/>
        <end position="14"/>
    </location>
</feature>
<dbReference type="CTD" id="100125288"/>
<feature type="compositionally biased region" description="Basic and acidic residues" evidence="3">
    <location>
        <begin position="178"/>
        <end position="187"/>
    </location>
</feature>
<dbReference type="RefSeq" id="XP_038834505.1">
    <property type="nucleotide sequence ID" value="XM_038978577.1"/>
</dbReference>
<evidence type="ECO:0000313" key="6">
    <source>
        <dbReference type="RefSeq" id="XP_038834505.1"/>
    </source>
</evidence>
<evidence type="ECO:0000256" key="1">
    <source>
        <dbReference type="ARBA" id="ARBA00023242"/>
    </source>
</evidence>
<dbReference type="GO" id="GO:0043565">
    <property type="term" value="F:sequence-specific DNA binding"/>
    <property type="evidence" value="ECO:0007669"/>
    <property type="project" value="InterPro"/>
</dbReference>
<dbReference type="PANTHER" id="PTHR47341">
    <property type="entry name" value="GATA-TYPE ZINC FINGER PROTEIN 1"/>
    <property type="match status" value="1"/>
</dbReference>
<reference evidence="6" key="1">
    <citation type="submission" date="2025-08" db="UniProtKB">
        <authorList>
            <consortium name="RefSeq"/>
        </authorList>
    </citation>
    <scope>IDENTIFICATION</scope>
    <source>
        <tissue evidence="6">White muscle</tissue>
    </source>
</reference>
<dbReference type="PANTHER" id="PTHR47341:SF1">
    <property type="entry name" value="GATA-TYPE ZINC FINGER PROTEIN 1"/>
    <property type="match status" value="1"/>
</dbReference>
<dbReference type="GeneID" id="120032472"/>
<feature type="region of interest" description="Disordered" evidence="3">
    <location>
        <begin position="429"/>
        <end position="458"/>
    </location>
</feature>
<sequence>MSTGATYRPGSQGTMEDPDTQEGLQVTQSTILYLIQETTKLATPTPVHNRSIDSKPKTSPVSTERSKKDQVSDHRPYPPQHNSSLTSIHNQPKDDLEQCRRHTNSVLPSRHSSSSPWELMSLINMQCERLLQSDDQEEGTSARALLVPIDSDDHPPEGVGCSKNTVPVCPTLVSTRVDSPHHVRSRGEMGQLGGGGYCSPTSPRTSSQTSPDVNGSYKTKPGVGASDSEVATNKETGVTFCLNGDGLSVSEESRNIPCALIQEDDTVKEARPEAKDGLSVKHPSVSYINLFGQPLVHKVATIKDVASLSPPSIDTMTCIHPGPEQLNLNMTLDFNSNICFTFDPKEDMPPAPNSPHNTMLLILNSEAGSVIVNAKSVQDARFPGVKAELHESSMEENTDTVQDTSVITDSPMDLTQRCMDMEDDMATIPAAPKCPSPSNPMCRSTKAPRKQLHPSRSVDVGDPDFQGVTFRMQTELDDSREQCRLLITSKKYSTSFHYSTTYLAGLWHKAYLFVLIATPFSPSENKICASCCTTKTPLWRDAEDGTPLCNACGIRYKKYKVRCLQCWHIPRKEGNSNSRCFKCGNSSRLATSHRKHSAL</sequence>
<organism evidence="5 6">
    <name type="scientific">Salvelinus namaycush</name>
    <name type="common">Lake trout</name>
    <name type="synonym">Salmo namaycush</name>
    <dbReference type="NCBI Taxonomy" id="8040"/>
    <lineage>
        <taxon>Eukaryota</taxon>
        <taxon>Metazoa</taxon>
        <taxon>Chordata</taxon>
        <taxon>Craniata</taxon>
        <taxon>Vertebrata</taxon>
        <taxon>Euteleostomi</taxon>
        <taxon>Actinopterygii</taxon>
        <taxon>Neopterygii</taxon>
        <taxon>Teleostei</taxon>
        <taxon>Protacanthopterygii</taxon>
        <taxon>Salmoniformes</taxon>
        <taxon>Salmonidae</taxon>
        <taxon>Salmoninae</taxon>
        <taxon>Salvelinus</taxon>
    </lineage>
</organism>
<protein>
    <submittedName>
        <fullName evidence="6">GATA-type zinc finger protein 1</fullName>
    </submittedName>
</protein>
<feature type="region of interest" description="Disordered" evidence="3">
    <location>
        <begin position="40"/>
        <end position="95"/>
    </location>
</feature>
<dbReference type="AlphaFoldDB" id="A0A8U0Q0S9"/>
<dbReference type="SMART" id="SM00401">
    <property type="entry name" value="ZnF_GATA"/>
    <property type="match status" value="1"/>
</dbReference>
<evidence type="ECO:0000313" key="5">
    <source>
        <dbReference type="Proteomes" id="UP000808372"/>
    </source>
</evidence>
<feature type="domain" description="GATA-type" evidence="4">
    <location>
        <begin position="522"/>
        <end position="557"/>
    </location>
</feature>
<feature type="region of interest" description="Disordered" evidence="3">
    <location>
        <begin position="177"/>
        <end position="228"/>
    </location>
</feature>
<dbReference type="Pfam" id="PF00320">
    <property type="entry name" value="GATA"/>
    <property type="match status" value="1"/>
</dbReference>
<keyword evidence="1" id="KW-0539">Nucleus</keyword>
<keyword evidence="2" id="KW-0862">Zinc</keyword>
<dbReference type="PRINTS" id="PR00619">
    <property type="entry name" value="GATAZNFINGER"/>
</dbReference>
<feature type="compositionally biased region" description="Low complexity" evidence="3">
    <location>
        <begin position="199"/>
        <end position="211"/>
    </location>
</feature>
<gene>
    <name evidence="6" type="primary">zglp1</name>
</gene>
<keyword evidence="2" id="KW-0863">Zinc-finger</keyword>
<dbReference type="PROSITE" id="PS50114">
    <property type="entry name" value="GATA_ZN_FINGER_2"/>
    <property type="match status" value="1"/>
</dbReference>
<dbReference type="GO" id="GO:0006357">
    <property type="term" value="P:regulation of transcription by RNA polymerase II"/>
    <property type="evidence" value="ECO:0007669"/>
    <property type="project" value="TreeGrafter"/>
</dbReference>
<evidence type="ECO:0000256" key="3">
    <source>
        <dbReference type="SAM" id="MobiDB-lite"/>
    </source>
</evidence>
<dbReference type="Gene3D" id="3.30.50.10">
    <property type="entry name" value="Erythroid Transcription Factor GATA-1, subunit A"/>
    <property type="match status" value="1"/>
</dbReference>
<accession>A0A8U0Q0S9</accession>
<dbReference type="InterPro" id="IPR000679">
    <property type="entry name" value="Znf_GATA"/>
</dbReference>
<dbReference type="GO" id="GO:0005634">
    <property type="term" value="C:nucleus"/>
    <property type="evidence" value="ECO:0007669"/>
    <property type="project" value="TreeGrafter"/>
</dbReference>
<keyword evidence="2" id="KW-0479">Metal-binding</keyword>
<keyword evidence="5" id="KW-1185">Reference proteome</keyword>
<dbReference type="SUPFAM" id="SSF57716">
    <property type="entry name" value="Glucocorticoid receptor-like (DNA-binding domain)"/>
    <property type="match status" value="1"/>
</dbReference>
<feature type="compositionally biased region" description="Basic and acidic residues" evidence="3">
    <location>
        <begin position="64"/>
        <end position="76"/>
    </location>
</feature>
<dbReference type="KEGG" id="snh:120032472"/>
<feature type="compositionally biased region" description="Polar residues" evidence="3">
    <location>
        <begin position="80"/>
        <end position="90"/>
    </location>
</feature>
<name>A0A8U0Q0S9_SALNM</name>
<feature type="region of interest" description="Disordered" evidence="3">
    <location>
        <begin position="1"/>
        <end position="28"/>
    </location>
</feature>
<dbReference type="InterPro" id="IPR053116">
    <property type="entry name" value="GATA-type_Znf_Regulator"/>
</dbReference>
<evidence type="ECO:0000259" key="4">
    <source>
        <dbReference type="PROSITE" id="PS50114"/>
    </source>
</evidence>
<dbReference type="GO" id="GO:0048599">
    <property type="term" value="P:oocyte development"/>
    <property type="evidence" value="ECO:0007669"/>
    <property type="project" value="TreeGrafter"/>
</dbReference>
<dbReference type="GO" id="GO:0007283">
    <property type="term" value="P:spermatogenesis"/>
    <property type="evidence" value="ECO:0007669"/>
    <property type="project" value="TreeGrafter"/>
</dbReference>